<organism evidence="1 2">
    <name type="scientific">Mangrovihabitans endophyticus</name>
    <dbReference type="NCBI Taxonomy" id="1751298"/>
    <lineage>
        <taxon>Bacteria</taxon>
        <taxon>Bacillati</taxon>
        <taxon>Actinomycetota</taxon>
        <taxon>Actinomycetes</taxon>
        <taxon>Micromonosporales</taxon>
        <taxon>Micromonosporaceae</taxon>
        <taxon>Mangrovihabitans</taxon>
    </lineage>
</organism>
<sequence>MRQIRVFEMLHVIAYSAMLDVPRELVQHLGRLLAAQRRDLGTWARVLGQIAVSAARTDTFPGERYRRIARRRGAKRAIVAVGRSMLTIIWHLLSAPETGWLPRPRRRFPLAVLVHPSVGSRLMRSSSGGLQWLP</sequence>
<evidence type="ECO:0000313" key="2">
    <source>
        <dbReference type="Proteomes" id="UP000656042"/>
    </source>
</evidence>
<name>A0A8J3BXL0_9ACTN</name>
<comment type="caution">
    <text evidence="1">The sequence shown here is derived from an EMBL/GenBank/DDBJ whole genome shotgun (WGS) entry which is preliminary data.</text>
</comment>
<gene>
    <name evidence="1" type="ORF">GCM10012284_11590</name>
</gene>
<reference evidence="1" key="2">
    <citation type="submission" date="2020-09" db="EMBL/GenBank/DDBJ databases">
        <authorList>
            <person name="Sun Q."/>
            <person name="Zhou Y."/>
        </authorList>
    </citation>
    <scope>NUCLEOTIDE SEQUENCE</scope>
    <source>
        <strain evidence="1">CGMCC 4.7299</strain>
    </source>
</reference>
<dbReference type="RefSeq" id="WP_229715573.1">
    <property type="nucleotide sequence ID" value="NZ_BMMX01000002.1"/>
</dbReference>
<dbReference type="EMBL" id="BMMX01000002">
    <property type="protein sequence ID" value="GGK79246.1"/>
    <property type="molecule type" value="Genomic_DNA"/>
</dbReference>
<protein>
    <recommendedName>
        <fullName evidence="3">Transposase IS116/IS110/IS902 family protein</fullName>
    </recommendedName>
</protein>
<dbReference type="Proteomes" id="UP000656042">
    <property type="component" value="Unassembled WGS sequence"/>
</dbReference>
<proteinExistence type="predicted"/>
<evidence type="ECO:0000313" key="1">
    <source>
        <dbReference type="EMBL" id="GGK79246.1"/>
    </source>
</evidence>
<reference evidence="1" key="1">
    <citation type="journal article" date="2014" name="Int. J. Syst. Evol. Microbiol.">
        <title>Complete genome sequence of Corynebacterium casei LMG S-19264T (=DSM 44701T), isolated from a smear-ripened cheese.</title>
        <authorList>
            <consortium name="US DOE Joint Genome Institute (JGI-PGF)"/>
            <person name="Walter F."/>
            <person name="Albersmeier A."/>
            <person name="Kalinowski J."/>
            <person name="Ruckert C."/>
        </authorList>
    </citation>
    <scope>NUCLEOTIDE SEQUENCE</scope>
    <source>
        <strain evidence="1">CGMCC 4.7299</strain>
    </source>
</reference>
<dbReference type="AlphaFoldDB" id="A0A8J3BXL0"/>
<accession>A0A8J3BXL0</accession>
<evidence type="ECO:0008006" key="3">
    <source>
        <dbReference type="Google" id="ProtNLM"/>
    </source>
</evidence>
<keyword evidence="2" id="KW-1185">Reference proteome</keyword>